<evidence type="ECO:0000256" key="1">
    <source>
        <dbReference type="SAM" id="MobiDB-lite"/>
    </source>
</evidence>
<organism evidence="2 3">
    <name type="scientific">Variovorax paradoxus</name>
    <dbReference type="NCBI Taxonomy" id="34073"/>
    <lineage>
        <taxon>Bacteria</taxon>
        <taxon>Pseudomonadati</taxon>
        <taxon>Pseudomonadota</taxon>
        <taxon>Betaproteobacteria</taxon>
        <taxon>Burkholderiales</taxon>
        <taxon>Comamonadaceae</taxon>
        <taxon>Variovorax</taxon>
    </lineage>
</organism>
<reference evidence="2 3" key="1">
    <citation type="submission" date="2015-03" db="EMBL/GenBank/DDBJ databases">
        <title>Genome sequence of Variovorax paradoxus TBEA6.</title>
        <authorList>
            <person name="Poehlein A."/>
            <person name="Schuldes J."/>
            <person name="Wuebbeler J.H."/>
            <person name="Hiessl S."/>
            <person name="Steinbuechel A."/>
            <person name="Daniel R."/>
        </authorList>
    </citation>
    <scope>NUCLEOTIDE SEQUENCE [LARGE SCALE GENOMIC DNA]</scope>
    <source>
        <strain evidence="2 3">TBEA6</strain>
    </source>
</reference>
<dbReference type="PATRIC" id="fig|34073.19.peg.6976"/>
<evidence type="ECO:0000313" key="2">
    <source>
        <dbReference type="EMBL" id="KLN52134.1"/>
    </source>
</evidence>
<feature type="region of interest" description="Disordered" evidence="1">
    <location>
        <begin position="90"/>
        <end position="114"/>
    </location>
</feature>
<evidence type="ECO:0000313" key="3">
    <source>
        <dbReference type="Proteomes" id="UP000035170"/>
    </source>
</evidence>
<dbReference type="Proteomes" id="UP000035170">
    <property type="component" value="Unassembled WGS sequence"/>
</dbReference>
<dbReference type="AlphaFoldDB" id="A0A0H2LPC7"/>
<dbReference type="RefSeq" id="WP_047787727.1">
    <property type="nucleotide sequence ID" value="NZ_JZWI01000067.1"/>
</dbReference>
<dbReference type="EMBL" id="JZWI01000067">
    <property type="protein sequence ID" value="KLN52134.1"/>
    <property type="molecule type" value="Genomic_DNA"/>
</dbReference>
<feature type="compositionally biased region" description="Basic and acidic residues" evidence="1">
    <location>
        <begin position="100"/>
        <end position="114"/>
    </location>
</feature>
<dbReference type="Pfam" id="PF07661">
    <property type="entry name" value="MORN_2"/>
    <property type="match status" value="2"/>
</dbReference>
<dbReference type="Gene3D" id="3.90.930.1">
    <property type="match status" value="1"/>
</dbReference>
<name>A0A0H2LPC7_VARPD</name>
<comment type="caution">
    <text evidence="2">The sequence shown here is derived from an EMBL/GenBank/DDBJ whole genome shotgun (WGS) entry which is preliminary data.</text>
</comment>
<keyword evidence="3" id="KW-1185">Reference proteome</keyword>
<protein>
    <submittedName>
        <fullName evidence="2">MORN repeat variant</fullName>
    </submittedName>
</protein>
<gene>
    <name evidence="2" type="ORF">VPARA_67610</name>
</gene>
<dbReference type="SUPFAM" id="SSF82185">
    <property type="entry name" value="Histone H3 K4-specific methyltransferase SET7/9 N-terminal domain"/>
    <property type="match status" value="1"/>
</dbReference>
<sequence length="114" mass="12974">MSSEADLHLAEIPYESGNLQFRYTRYMAADGSRWIRHGLFVAYHENGVMSSEGSYFEGKEHGAWRDFHANGQLASEGNYHHGQEVGTWRFWGPDGSEQPPMKHDDCRPGSDIAR</sequence>
<dbReference type="InterPro" id="IPR011652">
    <property type="entry name" value="MORN_2"/>
</dbReference>
<accession>A0A0H2LPC7</accession>
<proteinExistence type="predicted"/>